<evidence type="ECO:0000313" key="1">
    <source>
        <dbReference type="EMBL" id="KAI4303588.1"/>
    </source>
</evidence>
<name>A0ACB9L214_9MYRT</name>
<gene>
    <name evidence="1" type="ORF">MLD38_039197</name>
</gene>
<comment type="caution">
    <text evidence="1">The sequence shown here is derived from an EMBL/GenBank/DDBJ whole genome shotgun (WGS) entry which is preliminary data.</text>
</comment>
<proteinExistence type="predicted"/>
<dbReference type="Proteomes" id="UP001057402">
    <property type="component" value="Chromosome 12"/>
</dbReference>
<reference evidence="2" key="1">
    <citation type="journal article" date="2023" name="Front. Plant Sci.">
        <title>Chromosomal-level genome assembly of Melastoma candidum provides insights into trichome evolution.</title>
        <authorList>
            <person name="Zhong Y."/>
            <person name="Wu W."/>
            <person name="Sun C."/>
            <person name="Zou P."/>
            <person name="Liu Y."/>
            <person name="Dai S."/>
            <person name="Zhou R."/>
        </authorList>
    </citation>
    <scope>NUCLEOTIDE SEQUENCE [LARGE SCALE GENOMIC DNA]</scope>
</reference>
<keyword evidence="2" id="KW-1185">Reference proteome</keyword>
<evidence type="ECO:0000313" key="2">
    <source>
        <dbReference type="Proteomes" id="UP001057402"/>
    </source>
</evidence>
<accession>A0ACB9L214</accession>
<dbReference type="EMBL" id="CM042891">
    <property type="protein sequence ID" value="KAI4303588.1"/>
    <property type="molecule type" value="Genomic_DNA"/>
</dbReference>
<organism evidence="1 2">
    <name type="scientific">Melastoma candidum</name>
    <dbReference type="NCBI Taxonomy" id="119954"/>
    <lineage>
        <taxon>Eukaryota</taxon>
        <taxon>Viridiplantae</taxon>
        <taxon>Streptophyta</taxon>
        <taxon>Embryophyta</taxon>
        <taxon>Tracheophyta</taxon>
        <taxon>Spermatophyta</taxon>
        <taxon>Magnoliopsida</taxon>
        <taxon>eudicotyledons</taxon>
        <taxon>Gunneridae</taxon>
        <taxon>Pentapetalae</taxon>
        <taxon>rosids</taxon>
        <taxon>malvids</taxon>
        <taxon>Myrtales</taxon>
        <taxon>Melastomataceae</taxon>
        <taxon>Melastomatoideae</taxon>
        <taxon>Melastomateae</taxon>
        <taxon>Melastoma</taxon>
    </lineage>
</organism>
<sequence length="124" mass="13799">MGVDYEGIGSVQAVRQQVASVAAVPPPGRSATTLLPSSELIRQGSGVQRRVRWRTDQNSRPPLFPIRLSDESSPVVLYLTAAWCGPCRFISPVIEELNQKYPHVTTYRVDIDEGSNFQRQSQDN</sequence>
<protein>
    <submittedName>
        <fullName evidence="1">Uncharacterized protein</fullName>
    </submittedName>
</protein>